<dbReference type="AlphaFoldDB" id="A0A4P7NQM6"/>
<proteinExistence type="predicted"/>
<dbReference type="InterPro" id="IPR017896">
    <property type="entry name" value="4Fe4S_Fe-S-bd"/>
</dbReference>
<dbReference type="Proteomes" id="UP000294847">
    <property type="component" value="Chromosome 6"/>
</dbReference>
<protein>
    <submittedName>
        <fullName evidence="1">Uncharacterized protein</fullName>
    </submittedName>
</protein>
<evidence type="ECO:0000313" key="2">
    <source>
        <dbReference type="Proteomes" id="UP000294847"/>
    </source>
</evidence>
<gene>
    <name evidence="1" type="ORF">PoMZ_05767</name>
</gene>
<dbReference type="VEuPathDB" id="FungiDB:M_BR32_EuGene_00098011"/>
<reference evidence="1 2" key="1">
    <citation type="journal article" date="2019" name="Mol. Biol. Evol.">
        <title>Blast fungal genomes show frequent chromosomal changes, gene gains and losses, and effector gene turnover.</title>
        <authorList>
            <person name="Gomez Luciano L.B."/>
            <person name="Jason Tsai I."/>
            <person name="Chuma I."/>
            <person name="Tosa Y."/>
            <person name="Chen Y.H."/>
            <person name="Li J.Y."/>
            <person name="Li M.Y."/>
            <person name="Jade Lu M.Y."/>
            <person name="Nakayashiki H."/>
            <person name="Li W.H."/>
        </authorList>
    </citation>
    <scope>NUCLEOTIDE SEQUENCE [LARGE SCALE GENOMIC DNA]</scope>
    <source>
        <strain evidence="1">MZ5-1-6</strain>
    </source>
</reference>
<name>A0A4P7NQM6_PYROR</name>
<accession>A0A4P7NQM6</accession>
<organism evidence="1 2">
    <name type="scientific">Pyricularia oryzae</name>
    <name type="common">Rice blast fungus</name>
    <name type="synonym">Magnaporthe oryzae</name>
    <dbReference type="NCBI Taxonomy" id="318829"/>
    <lineage>
        <taxon>Eukaryota</taxon>
        <taxon>Fungi</taxon>
        <taxon>Dikarya</taxon>
        <taxon>Ascomycota</taxon>
        <taxon>Pezizomycotina</taxon>
        <taxon>Sordariomycetes</taxon>
        <taxon>Sordariomycetidae</taxon>
        <taxon>Magnaporthales</taxon>
        <taxon>Pyriculariaceae</taxon>
        <taxon>Pyricularia</taxon>
    </lineage>
</organism>
<sequence>MKFTSITAVIAMAATVLAQEQVNSPECKRCCQLCVSQVGTIPNLNLGNCWGNCAAYACIKRCPNEAYAPGN</sequence>
<evidence type="ECO:0000313" key="1">
    <source>
        <dbReference type="EMBL" id="QBZ64076.1"/>
    </source>
</evidence>
<dbReference type="EMBL" id="CP034209">
    <property type="protein sequence ID" value="QBZ64076.1"/>
    <property type="molecule type" value="Genomic_DNA"/>
</dbReference>
<dbReference type="PROSITE" id="PS51379">
    <property type="entry name" value="4FE4S_FER_2"/>
    <property type="match status" value="1"/>
</dbReference>